<organism evidence="2 3">
    <name type="scientific">Streptomyces venezuelae</name>
    <dbReference type="NCBI Taxonomy" id="54571"/>
    <lineage>
        <taxon>Bacteria</taxon>
        <taxon>Bacillati</taxon>
        <taxon>Actinomycetota</taxon>
        <taxon>Actinomycetes</taxon>
        <taxon>Kitasatosporales</taxon>
        <taxon>Streptomycetaceae</taxon>
        <taxon>Streptomyces</taxon>
    </lineage>
</organism>
<evidence type="ECO:0000259" key="1">
    <source>
        <dbReference type="Pfam" id="PF13020"/>
    </source>
</evidence>
<dbReference type="EMBL" id="CP029192">
    <property type="protein sequence ID" value="QES38595.1"/>
    <property type="molecule type" value="Genomic_DNA"/>
</dbReference>
<dbReference type="InterPro" id="IPR024975">
    <property type="entry name" value="NOV_C"/>
</dbReference>
<dbReference type="AlphaFoldDB" id="A0A5P2C746"/>
<dbReference type="Proteomes" id="UP000322927">
    <property type="component" value="Chromosome"/>
</dbReference>
<accession>A0A5P2C746</accession>
<feature type="domain" description="Protein NO VEIN C-terminal" evidence="1">
    <location>
        <begin position="18"/>
        <end position="81"/>
    </location>
</feature>
<proteinExistence type="predicted"/>
<name>A0A5P2C746_STRVZ</name>
<gene>
    <name evidence="2" type="ORF">DEJ48_38945</name>
</gene>
<reference evidence="2 3" key="1">
    <citation type="submission" date="2018-05" db="EMBL/GenBank/DDBJ databases">
        <title>Streptomyces venezuelae.</title>
        <authorList>
            <person name="Kim W."/>
            <person name="Lee N."/>
            <person name="Cho B.-K."/>
        </authorList>
    </citation>
    <scope>NUCLEOTIDE SEQUENCE [LARGE SCALE GENOMIC DNA]</scope>
    <source>
        <strain evidence="2 3">ATCC 14584</strain>
    </source>
</reference>
<evidence type="ECO:0000313" key="3">
    <source>
        <dbReference type="Proteomes" id="UP000322927"/>
    </source>
</evidence>
<protein>
    <recommendedName>
        <fullName evidence="1">Protein NO VEIN C-terminal domain-containing protein</fullName>
    </recommendedName>
</protein>
<dbReference type="Pfam" id="PF13020">
    <property type="entry name" value="NOV_C"/>
    <property type="match status" value="1"/>
</dbReference>
<evidence type="ECO:0000313" key="2">
    <source>
        <dbReference type="EMBL" id="QES38595.1"/>
    </source>
</evidence>
<sequence>MPEQESWRSSLRSHVYPDRVGDDRLGYDFRVGTPERTLYFEAKASAGADGEIQLDESEVERARTLKPDETYIVVYVSHVLDGARRRVTPLPNGAPGLAGYRLVGNALRLRFTLPR</sequence>